<dbReference type="PROSITE" id="PS51257">
    <property type="entry name" value="PROKAR_LIPOPROTEIN"/>
    <property type="match status" value="1"/>
</dbReference>
<reference evidence="3" key="1">
    <citation type="submission" date="2014-07" db="EMBL/GenBank/DDBJ databases">
        <authorList>
            <person name="Urmite Genomes Urmite Genomes"/>
        </authorList>
    </citation>
    <scope>NUCLEOTIDE SEQUENCE</scope>
    <source>
        <strain evidence="3">12M76_air</strain>
    </source>
</reference>
<keyword evidence="1" id="KW-0732">Signal</keyword>
<dbReference type="PANTHER" id="PTHR35535:SF2">
    <property type="entry name" value="DUF306 DOMAIN-CONTAINING PROTEIN"/>
    <property type="match status" value="1"/>
</dbReference>
<gene>
    <name evidence="3" type="ORF">BN1049_00345</name>
</gene>
<dbReference type="EMBL" id="LK391969">
    <property type="protein sequence ID" value="CEF25443.1"/>
    <property type="molecule type" value="Genomic_DNA"/>
</dbReference>
<dbReference type="PANTHER" id="PTHR35535">
    <property type="entry name" value="HEAT SHOCK PROTEIN HSLJ"/>
    <property type="match status" value="1"/>
</dbReference>
<feature type="chain" id="PRO_5007377816" evidence="1">
    <location>
        <begin position="25"/>
        <end position="153"/>
    </location>
</feature>
<dbReference type="InterPro" id="IPR005184">
    <property type="entry name" value="DUF306_Meta_HslJ"/>
</dbReference>
<dbReference type="EMBL" id="LM997413">
    <property type="protein sequence ID" value="CEA01226.1"/>
    <property type="molecule type" value="Genomic_DNA"/>
</dbReference>
<accession>A0A078M992</accession>
<dbReference type="Gene3D" id="2.40.128.270">
    <property type="match status" value="1"/>
</dbReference>
<dbReference type="InterPro" id="IPR038670">
    <property type="entry name" value="HslJ-like_sf"/>
</dbReference>
<dbReference type="PATRIC" id="fig|1461581.3.peg.339"/>
<feature type="signal peptide" evidence="1">
    <location>
        <begin position="1"/>
        <end position="24"/>
    </location>
</feature>
<evidence type="ECO:0000313" key="3">
    <source>
        <dbReference type="EMBL" id="CEA01226.1"/>
    </source>
</evidence>
<dbReference type="RefSeq" id="WP_052508654.1">
    <property type="nucleotide sequence ID" value="NZ_LK391969.1"/>
</dbReference>
<dbReference type="Pfam" id="PF03724">
    <property type="entry name" value="META"/>
    <property type="match status" value="1"/>
</dbReference>
<evidence type="ECO:0000256" key="1">
    <source>
        <dbReference type="SAM" id="SignalP"/>
    </source>
</evidence>
<feature type="domain" description="DUF306" evidence="2">
    <location>
        <begin position="31"/>
        <end position="144"/>
    </location>
</feature>
<name>A0A078M992_9PSED</name>
<evidence type="ECO:0000259" key="2">
    <source>
        <dbReference type="Pfam" id="PF03724"/>
    </source>
</evidence>
<dbReference type="OrthoDB" id="7871744at2"/>
<dbReference type="InterPro" id="IPR053147">
    <property type="entry name" value="Hsp_HslJ-like"/>
</dbReference>
<sequence length="153" mass="16223">MSTLRMLLPAALACTLLVAGCASTGPSVNPEALTGHTWTLVEATDADGRLDTALTGGERPPIELSFHSDRLGVRNACNGMGGDYQLKGDTLEIGNLMQTMMACEPALMAREDAIKQRLQQPLQLQFDEAGNRLTLRNGAGIMTFQPAAAQPAP</sequence>
<protein>
    <submittedName>
        <fullName evidence="3">META domain-containing protein</fullName>
    </submittedName>
</protein>
<dbReference type="AlphaFoldDB" id="A0A078M992"/>
<organism evidence="3">
    <name type="scientific">Pseudomonas saudimassiliensis</name>
    <dbReference type="NCBI Taxonomy" id="1461581"/>
    <lineage>
        <taxon>Bacteria</taxon>
        <taxon>Pseudomonadati</taxon>
        <taxon>Pseudomonadota</taxon>
        <taxon>Gammaproteobacteria</taxon>
        <taxon>Pseudomonadales</taxon>
        <taxon>Pseudomonadaceae</taxon>
        <taxon>Pseudomonas</taxon>
    </lineage>
</organism>
<proteinExistence type="predicted"/>